<feature type="chain" id="PRO_5012781876" evidence="1">
    <location>
        <begin position="17"/>
        <end position="191"/>
    </location>
</feature>
<protein>
    <submittedName>
        <fullName evidence="2">Lipocalin</fullName>
    </submittedName>
</protein>
<reference evidence="2" key="1">
    <citation type="journal article" date="2017" name="Parasit. Vectors">
        <title>Sialotranscriptomics of Rhipicephalus zambeziensis reveals intricate expression profiles of secretory proteins and suggests tight temporal transcriptional regulation during blood-feeding.</title>
        <authorList>
            <person name="de Castro M.H."/>
            <person name="de Klerk D."/>
            <person name="Pienaar R."/>
            <person name="Rees D.J.G."/>
            <person name="Mans B.J."/>
        </authorList>
    </citation>
    <scope>NUCLEOTIDE SEQUENCE</scope>
    <source>
        <tissue evidence="2">Salivary glands</tissue>
    </source>
</reference>
<dbReference type="InterPro" id="IPR002970">
    <property type="entry name" value="Tick_his-bd"/>
</dbReference>
<organism evidence="2">
    <name type="scientific">Rhipicephalus zambeziensis</name>
    <dbReference type="NCBI Taxonomy" id="60191"/>
    <lineage>
        <taxon>Eukaryota</taxon>
        <taxon>Metazoa</taxon>
        <taxon>Ecdysozoa</taxon>
        <taxon>Arthropoda</taxon>
        <taxon>Chelicerata</taxon>
        <taxon>Arachnida</taxon>
        <taxon>Acari</taxon>
        <taxon>Parasitiformes</taxon>
        <taxon>Ixodida</taxon>
        <taxon>Ixodoidea</taxon>
        <taxon>Ixodidae</taxon>
        <taxon>Rhipicephalinae</taxon>
        <taxon>Rhipicephalus</taxon>
        <taxon>Rhipicephalus</taxon>
    </lineage>
</organism>
<evidence type="ECO:0000313" key="2">
    <source>
        <dbReference type="EMBL" id="MAA15490.1"/>
    </source>
</evidence>
<dbReference type="GO" id="GO:0043176">
    <property type="term" value="F:amine binding"/>
    <property type="evidence" value="ECO:0007669"/>
    <property type="project" value="InterPro"/>
</dbReference>
<keyword evidence="1" id="KW-0732">Signal</keyword>
<dbReference type="AlphaFoldDB" id="A0A224YNT4"/>
<dbReference type="Pfam" id="PF02098">
    <property type="entry name" value="His_binding"/>
    <property type="match status" value="1"/>
</dbReference>
<dbReference type="Gene3D" id="2.40.128.20">
    <property type="match status" value="1"/>
</dbReference>
<name>A0A224YNT4_9ACAR</name>
<dbReference type="GO" id="GO:0030682">
    <property type="term" value="P:symbiont-mediated perturbation of host defenses"/>
    <property type="evidence" value="ECO:0007669"/>
    <property type="project" value="InterPro"/>
</dbReference>
<dbReference type="InterPro" id="IPR012674">
    <property type="entry name" value="Calycin"/>
</dbReference>
<dbReference type="EMBL" id="GFPF01004344">
    <property type="protein sequence ID" value="MAA15490.1"/>
    <property type="molecule type" value="Transcribed_RNA"/>
</dbReference>
<sequence length="191" mass="21276">MLSLALCMCMLVVASADGPTKKPNEYAENQDHFSDQILSHMTDVSEKLFVRQRDYDTNTTNRCHSAKKVESKDDGTFTYQLSTRTEDGQTISFIVPMTPTKTGQHQVPNAAKYDDDKSGKEVDHKLMTMDSGYTCFVFSRELLDGNFGCVLAQTWSTVDNGVPEKCQSVYNSQCGKDSVTLYDSSCKTGDQ</sequence>
<proteinExistence type="predicted"/>
<dbReference type="SUPFAM" id="SSF50814">
    <property type="entry name" value="Lipocalins"/>
    <property type="match status" value="1"/>
</dbReference>
<feature type="signal peptide" evidence="1">
    <location>
        <begin position="1"/>
        <end position="16"/>
    </location>
</feature>
<accession>A0A224YNT4</accession>
<evidence type="ECO:0000256" key="1">
    <source>
        <dbReference type="SAM" id="SignalP"/>
    </source>
</evidence>